<gene>
    <name evidence="6" type="ORF">EDC28_105233</name>
</gene>
<dbReference type="InterPro" id="IPR017853">
    <property type="entry name" value="GH"/>
</dbReference>
<dbReference type="SUPFAM" id="SSF51445">
    <property type="entry name" value="(Trans)glycosidases"/>
    <property type="match status" value="1"/>
</dbReference>
<dbReference type="SMART" id="SM00642">
    <property type="entry name" value="Aamy"/>
    <property type="match status" value="1"/>
</dbReference>
<accession>A0A3N1P3I9</accession>
<evidence type="ECO:0000259" key="5">
    <source>
        <dbReference type="SMART" id="SM00642"/>
    </source>
</evidence>
<dbReference type="InterPro" id="IPR014756">
    <property type="entry name" value="Ig_E-set"/>
</dbReference>
<feature type="chain" id="PRO_5018042909" evidence="4">
    <location>
        <begin position="19"/>
        <end position="608"/>
    </location>
</feature>
<sequence>MRLFFCVLALLTATAAQAASLDKIEPANWWVGMKRPTVELMVYGKDIAKAKVTLAPHAGVSLVKAEALESPDYLFVTLAIAPKTKAGELDLAFEVAGQHFDRHYPLLARAPGSAMRQGFSQKDVIYLITPDRFANGDPGNDDVKGYGDKANRRLPGGRHGGDLKGVMDHLDYLEKLGVTQLWLNPVVENAMASYSYHGYSATDFYRVDPRFGANADYRALSQAAKARGMGLIIDVVLNHIGSNHPWVKDLPSQDWLNGTRFHPTNHRRETLHDPHVAASDRAQFNDGWFVPSMPDLNQRNPHLATYLIQNSIWWVEYAGLSGIRIDTWSYSDQAFLAQWSAALMNEYPHLNMVGEEWSTNAAITSYWQRGNHPKDGYVSNLPSLMDFPLQEALIKGLTEPETWNSGISMLYQALANDFLYSAPNNLVVFADNHDMARVMTQLQGDRALWQMAMTFILTTRGIPQIFYGTELAMDPKSSDHGVLRADFPGGWPGDKVNAFTGTGLDGGQRQALGFMQKLLNWRKTAPAISGRLVHYVPQDGVYSYFRLSPAQQVMVVMNKNDKAQTLDLGRFAELKGHQLGHEVLSGNTYSLTGTLTVPAKTAWVLELK</sequence>
<dbReference type="Gene3D" id="3.20.20.80">
    <property type="entry name" value="Glycosidases"/>
    <property type="match status" value="1"/>
</dbReference>
<evidence type="ECO:0000256" key="4">
    <source>
        <dbReference type="SAM" id="SignalP"/>
    </source>
</evidence>
<name>A0A3N1P3I9_9GAMM</name>
<dbReference type="InterPro" id="IPR006047">
    <property type="entry name" value="GH13_cat_dom"/>
</dbReference>
<keyword evidence="2 6" id="KW-0326">Glycosidase</keyword>
<dbReference type="InterPro" id="IPR013780">
    <property type="entry name" value="Glyco_hydro_b"/>
</dbReference>
<dbReference type="Pfam" id="PF00128">
    <property type="entry name" value="Alpha-amylase"/>
    <property type="match status" value="1"/>
</dbReference>
<dbReference type="Gene3D" id="2.60.40.1180">
    <property type="entry name" value="Golgi alpha-mannosidase II"/>
    <property type="match status" value="1"/>
</dbReference>
<dbReference type="SUPFAM" id="SSF51011">
    <property type="entry name" value="Glycosyl hydrolase domain"/>
    <property type="match status" value="1"/>
</dbReference>
<dbReference type="STRING" id="584787.GCA_001247655_02983"/>
<dbReference type="Pfam" id="PF10438">
    <property type="entry name" value="Cyc-maltodext_C"/>
    <property type="match status" value="1"/>
</dbReference>
<dbReference type="Proteomes" id="UP000268033">
    <property type="component" value="Unassembled WGS sequence"/>
</dbReference>
<dbReference type="SUPFAM" id="SSF81296">
    <property type="entry name" value="E set domains"/>
    <property type="match status" value="1"/>
</dbReference>
<keyword evidence="1" id="KW-0378">Hydrolase</keyword>
<keyword evidence="4" id="KW-0732">Signal</keyword>
<dbReference type="InterPro" id="IPR015171">
    <property type="entry name" value="Cyc-maltodext_N"/>
</dbReference>
<evidence type="ECO:0000313" key="7">
    <source>
        <dbReference type="Proteomes" id="UP000268033"/>
    </source>
</evidence>
<dbReference type="Gene3D" id="2.60.40.10">
    <property type="entry name" value="Immunoglobulins"/>
    <property type="match status" value="1"/>
</dbReference>
<comment type="caution">
    <text evidence="6">The sequence shown here is derived from an EMBL/GenBank/DDBJ whole genome shotgun (WGS) entry which is preliminary data.</text>
</comment>
<dbReference type="AlphaFoldDB" id="A0A3N1P3I9"/>
<reference evidence="6 7" key="1">
    <citation type="submission" date="2018-11" db="EMBL/GenBank/DDBJ databases">
        <title>Genomic Encyclopedia of Type Strains, Phase IV (KMG-IV): sequencing the most valuable type-strain genomes for metagenomic binning, comparative biology and taxonomic classification.</title>
        <authorList>
            <person name="Goeker M."/>
        </authorList>
    </citation>
    <scope>NUCLEOTIDE SEQUENCE [LARGE SCALE GENOMIC DNA]</scope>
    <source>
        <strain evidence="6 7">DSM 21945</strain>
    </source>
</reference>
<dbReference type="EMBL" id="RJUL01000005">
    <property type="protein sequence ID" value="ROQ25922.1"/>
    <property type="molecule type" value="Genomic_DNA"/>
</dbReference>
<organism evidence="6 7">
    <name type="scientific">Gallaecimonas pentaromativorans</name>
    <dbReference type="NCBI Taxonomy" id="584787"/>
    <lineage>
        <taxon>Bacteria</taxon>
        <taxon>Pseudomonadati</taxon>
        <taxon>Pseudomonadota</taxon>
        <taxon>Gammaproteobacteria</taxon>
        <taxon>Enterobacterales</taxon>
        <taxon>Gallaecimonadaceae</taxon>
        <taxon>Gallaecimonas</taxon>
    </lineage>
</organism>
<dbReference type="CDD" id="cd11340">
    <property type="entry name" value="AmyAc_bac_CMD_like_3"/>
    <property type="match status" value="1"/>
</dbReference>
<protein>
    <submittedName>
        <fullName evidence="6">Glycosidase</fullName>
    </submittedName>
</protein>
<evidence type="ECO:0000256" key="1">
    <source>
        <dbReference type="ARBA" id="ARBA00022801"/>
    </source>
</evidence>
<feature type="region of interest" description="Disordered" evidence="3">
    <location>
        <begin position="138"/>
        <end position="158"/>
    </location>
</feature>
<keyword evidence="7" id="KW-1185">Reference proteome</keyword>
<evidence type="ECO:0000313" key="6">
    <source>
        <dbReference type="EMBL" id="ROQ25922.1"/>
    </source>
</evidence>
<dbReference type="PANTHER" id="PTHR10357:SF210">
    <property type="entry name" value="MALTODEXTRIN GLUCOSIDASE"/>
    <property type="match status" value="1"/>
</dbReference>
<feature type="compositionally biased region" description="Basic and acidic residues" evidence="3">
    <location>
        <begin position="141"/>
        <end position="151"/>
    </location>
</feature>
<evidence type="ECO:0000256" key="3">
    <source>
        <dbReference type="SAM" id="MobiDB-lite"/>
    </source>
</evidence>
<dbReference type="Pfam" id="PF09087">
    <property type="entry name" value="Cyc-maltodext_N"/>
    <property type="match status" value="1"/>
</dbReference>
<evidence type="ECO:0000256" key="2">
    <source>
        <dbReference type="ARBA" id="ARBA00023295"/>
    </source>
</evidence>
<dbReference type="InterPro" id="IPR013783">
    <property type="entry name" value="Ig-like_fold"/>
</dbReference>
<feature type="signal peptide" evidence="4">
    <location>
        <begin position="1"/>
        <end position="18"/>
    </location>
</feature>
<dbReference type="PANTHER" id="PTHR10357">
    <property type="entry name" value="ALPHA-AMYLASE FAMILY MEMBER"/>
    <property type="match status" value="1"/>
</dbReference>
<dbReference type="GO" id="GO:0016798">
    <property type="term" value="F:hydrolase activity, acting on glycosyl bonds"/>
    <property type="evidence" value="ECO:0007669"/>
    <property type="project" value="UniProtKB-KW"/>
</dbReference>
<feature type="domain" description="Glycosyl hydrolase family 13 catalytic" evidence="5">
    <location>
        <begin position="127"/>
        <end position="522"/>
    </location>
</feature>
<dbReference type="InterPro" id="IPR019492">
    <property type="entry name" value="Cyclo-malto-dextrinase_C"/>
</dbReference>
<dbReference type="GO" id="GO:0005975">
    <property type="term" value="P:carbohydrate metabolic process"/>
    <property type="evidence" value="ECO:0007669"/>
    <property type="project" value="InterPro"/>
</dbReference>
<proteinExistence type="predicted"/>